<protein>
    <submittedName>
        <fullName evidence="3">Uncharacterized protein</fullName>
    </submittedName>
</protein>
<keyword evidence="2" id="KW-1133">Transmembrane helix</keyword>
<feature type="region of interest" description="Disordered" evidence="1">
    <location>
        <begin position="158"/>
        <end position="181"/>
    </location>
</feature>
<keyword evidence="2" id="KW-0812">Transmembrane</keyword>
<dbReference type="EMBL" id="BPLQ01010207">
    <property type="protein sequence ID" value="GIY49177.1"/>
    <property type="molecule type" value="Genomic_DNA"/>
</dbReference>
<accession>A0AAV4TV55</accession>
<evidence type="ECO:0000313" key="3">
    <source>
        <dbReference type="EMBL" id="GIY49177.1"/>
    </source>
</evidence>
<organism evidence="3 4">
    <name type="scientific">Caerostris darwini</name>
    <dbReference type="NCBI Taxonomy" id="1538125"/>
    <lineage>
        <taxon>Eukaryota</taxon>
        <taxon>Metazoa</taxon>
        <taxon>Ecdysozoa</taxon>
        <taxon>Arthropoda</taxon>
        <taxon>Chelicerata</taxon>
        <taxon>Arachnida</taxon>
        <taxon>Araneae</taxon>
        <taxon>Araneomorphae</taxon>
        <taxon>Entelegynae</taxon>
        <taxon>Araneoidea</taxon>
        <taxon>Araneidae</taxon>
        <taxon>Caerostris</taxon>
    </lineage>
</organism>
<keyword evidence="4" id="KW-1185">Reference proteome</keyword>
<gene>
    <name evidence="3" type="ORF">CDAR_437151</name>
</gene>
<comment type="caution">
    <text evidence="3">The sequence shown here is derived from an EMBL/GenBank/DDBJ whole genome shotgun (WGS) entry which is preliminary data.</text>
</comment>
<keyword evidence="2" id="KW-0472">Membrane</keyword>
<proteinExistence type="predicted"/>
<feature type="transmembrane region" description="Helical" evidence="2">
    <location>
        <begin position="95"/>
        <end position="118"/>
    </location>
</feature>
<evidence type="ECO:0000256" key="1">
    <source>
        <dbReference type="SAM" id="MobiDB-lite"/>
    </source>
</evidence>
<reference evidence="3 4" key="1">
    <citation type="submission" date="2021-06" db="EMBL/GenBank/DDBJ databases">
        <title>Caerostris darwini draft genome.</title>
        <authorList>
            <person name="Kono N."/>
            <person name="Arakawa K."/>
        </authorList>
    </citation>
    <scope>NUCLEOTIDE SEQUENCE [LARGE SCALE GENOMIC DNA]</scope>
</reference>
<evidence type="ECO:0000256" key="2">
    <source>
        <dbReference type="SAM" id="Phobius"/>
    </source>
</evidence>
<dbReference type="AlphaFoldDB" id="A0AAV4TV55"/>
<feature type="compositionally biased region" description="Polar residues" evidence="1">
    <location>
        <begin position="158"/>
        <end position="172"/>
    </location>
</feature>
<evidence type="ECO:0000313" key="4">
    <source>
        <dbReference type="Proteomes" id="UP001054837"/>
    </source>
</evidence>
<dbReference type="Proteomes" id="UP001054837">
    <property type="component" value="Unassembled WGS sequence"/>
</dbReference>
<name>A0AAV4TV55_9ARAC</name>
<sequence length="181" mass="19987">MFLIHTSIPLYCDQDPSELINTITATTTIIGFFKAWEIGIEEIRKKTHMVCFLKYLQLNLFSEFKKLSICLPGLKPPGVGNLLVEPDTFDTRSGLAVVVVVVVVLIVVFFLFVSCLAARATEPSRRNRSSPRMVGEATPTLADTCGIVCYIGCWSTPSSSPPAQRMRQTTGDSRGRTVEVK</sequence>